<evidence type="ECO:0000313" key="1">
    <source>
        <dbReference type="EMBL" id="EFJ03500.1"/>
    </source>
</evidence>
<accession>D8PMJ8</accession>
<dbReference type="HOGENOM" id="CLU_021164_0_0_1"/>
<dbReference type="InParanoid" id="D8PMJ8"/>
<dbReference type="EMBL" id="GL377302">
    <property type="protein sequence ID" value="EFJ03500.1"/>
    <property type="molecule type" value="Genomic_DNA"/>
</dbReference>
<evidence type="ECO:0008006" key="3">
    <source>
        <dbReference type="Google" id="ProtNLM"/>
    </source>
</evidence>
<organism evidence="2">
    <name type="scientific">Schizophyllum commune (strain H4-8 / FGSC 9210)</name>
    <name type="common">Split gill fungus</name>
    <dbReference type="NCBI Taxonomy" id="578458"/>
    <lineage>
        <taxon>Eukaryota</taxon>
        <taxon>Fungi</taxon>
        <taxon>Dikarya</taxon>
        <taxon>Basidiomycota</taxon>
        <taxon>Agaricomycotina</taxon>
        <taxon>Agaricomycetes</taxon>
        <taxon>Agaricomycetidae</taxon>
        <taxon>Agaricales</taxon>
        <taxon>Schizophyllaceae</taxon>
        <taxon>Schizophyllum</taxon>
    </lineage>
</organism>
<dbReference type="Gene3D" id="3.80.10.10">
    <property type="entry name" value="Ribonuclease Inhibitor"/>
    <property type="match status" value="1"/>
</dbReference>
<dbReference type="Proteomes" id="UP000007431">
    <property type="component" value="Unassembled WGS sequence"/>
</dbReference>
<dbReference type="OrthoDB" id="3031760at2759"/>
<evidence type="ECO:0000313" key="2">
    <source>
        <dbReference type="Proteomes" id="UP000007431"/>
    </source>
</evidence>
<gene>
    <name evidence="1" type="ORF">SCHCODRAFT_103530</name>
</gene>
<keyword evidence="2" id="KW-1185">Reference proteome</keyword>
<dbReference type="RefSeq" id="XP_003038402.1">
    <property type="nucleotide sequence ID" value="XM_003038356.1"/>
</dbReference>
<name>D8PMJ8_SCHCM</name>
<dbReference type="KEGG" id="scm:SCHCO_02567681"/>
<dbReference type="GeneID" id="9589579"/>
<dbReference type="AlphaFoldDB" id="D8PMJ8"/>
<dbReference type="SUPFAM" id="SSF52047">
    <property type="entry name" value="RNI-like"/>
    <property type="match status" value="1"/>
</dbReference>
<reference evidence="1 2" key="1">
    <citation type="journal article" date="2010" name="Nat. Biotechnol.">
        <title>Genome sequence of the model mushroom Schizophyllum commune.</title>
        <authorList>
            <person name="Ohm R.A."/>
            <person name="de Jong J.F."/>
            <person name="Lugones L.G."/>
            <person name="Aerts A."/>
            <person name="Kothe E."/>
            <person name="Stajich J.E."/>
            <person name="de Vries R.P."/>
            <person name="Record E."/>
            <person name="Levasseur A."/>
            <person name="Baker S.E."/>
            <person name="Bartholomew K.A."/>
            <person name="Coutinho P.M."/>
            <person name="Erdmann S."/>
            <person name="Fowler T.J."/>
            <person name="Gathman A.C."/>
            <person name="Lombard V."/>
            <person name="Henrissat B."/>
            <person name="Knabe N."/>
            <person name="Kuees U."/>
            <person name="Lilly W.W."/>
            <person name="Lindquist E."/>
            <person name="Lucas S."/>
            <person name="Magnuson J.K."/>
            <person name="Piumi F."/>
            <person name="Raudaskoski M."/>
            <person name="Salamov A."/>
            <person name="Schmutz J."/>
            <person name="Schwarze F.W.M.R."/>
            <person name="vanKuyk P.A."/>
            <person name="Horton J.S."/>
            <person name="Grigoriev I.V."/>
            <person name="Woesten H.A.B."/>
        </authorList>
    </citation>
    <scope>NUCLEOTIDE SEQUENCE [LARGE SCALE GENOMIC DNA]</scope>
    <source>
        <strain evidence="2">H4-8 / FGSC 9210</strain>
    </source>
</reference>
<protein>
    <recommendedName>
        <fullName evidence="3">F-box domain-containing protein</fullName>
    </recommendedName>
</protein>
<proteinExistence type="predicted"/>
<dbReference type="InterPro" id="IPR032675">
    <property type="entry name" value="LRR_dom_sf"/>
</dbReference>
<sequence length="539" mass="60959">MTHPLRIPEIQSAICRDANLSKGDVCQLALTSRNWRDVAIPVIWENIPNLCPLLHLMPGDAFLRPDNHTASWPRVAFSFARALAPADWAPVYKRSVYVKSYEGGDLQQLGKQPPIRLTEPVIEAILQCPPPSCLLPNLRRLELRVTDLEDTALYQRFFNILASPSVTSLCIPEHPAMILGDPRTIIERFPHIERIDLLNERWRWKRRPYLDPDYTGYMVKALDSWPRLTSVQLPVCYDPALVACLSQRESLRTLGIAFCDVPTQGTVPLLPCEGPHFASLQRICLASVSVGFATTLVQSWGIARMESASFALDPPPTSSDSVQQLLQAISEHCDHETLRVIEVQSFPQMVASPLLLDHIRPLSVFCHLTTVIVNATEGVMLTDDDHEEVANWWEGLEELMFNTKLIVEETPDDQLNIITPATVLPLLHYAFKCPNLRSLQISCSVYCTPPLTDDLYHEQDENHPLKTLSVGDSPVDSTLDVPMLLWRVFPNLERIFYDELNQRSATWETVESGVGILRLAAKIDKEHRRRCEECAERAE</sequence>
<feature type="non-terminal residue" evidence="1">
    <location>
        <position position="539"/>
    </location>
</feature>
<dbReference type="VEuPathDB" id="FungiDB:SCHCODRAFT_02567681"/>